<dbReference type="InterPro" id="IPR050381">
    <property type="entry name" value="SLX1_endonuclease"/>
</dbReference>
<dbReference type="GO" id="GO:0006281">
    <property type="term" value="P:DNA repair"/>
    <property type="evidence" value="ECO:0007669"/>
    <property type="project" value="UniProtKB-UniRule"/>
</dbReference>
<dbReference type="InterPro" id="IPR027520">
    <property type="entry name" value="Slx1"/>
</dbReference>
<evidence type="ECO:0000256" key="1">
    <source>
        <dbReference type="ARBA" id="ARBA00022722"/>
    </source>
</evidence>
<dbReference type="HAMAP" id="MF_03100">
    <property type="entry name" value="Endonuc_su_Slx1"/>
    <property type="match status" value="1"/>
</dbReference>
<evidence type="ECO:0000256" key="4">
    <source>
        <dbReference type="ARBA" id="ARBA00022763"/>
    </source>
</evidence>
<evidence type="ECO:0000256" key="8">
    <source>
        <dbReference type="ARBA" id="ARBA00023172"/>
    </source>
</evidence>
<dbReference type="Gene3D" id="3.40.1440.10">
    <property type="entry name" value="GIY-YIG endonuclease"/>
    <property type="match status" value="1"/>
</dbReference>
<dbReference type="Pfam" id="PF01541">
    <property type="entry name" value="GIY-YIG"/>
    <property type="match status" value="1"/>
</dbReference>
<keyword evidence="4 11" id="KW-0227">DNA damage</keyword>
<keyword evidence="3 11" id="KW-0255">Endonuclease</keyword>
<keyword evidence="1 11" id="KW-0540">Nuclease</keyword>
<organism evidence="14 15">
    <name type="scientific">Trypanosoma conorhini</name>
    <dbReference type="NCBI Taxonomy" id="83891"/>
    <lineage>
        <taxon>Eukaryota</taxon>
        <taxon>Discoba</taxon>
        <taxon>Euglenozoa</taxon>
        <taxon>Kinetoplastea</taxon>
        <taxon>Metakinetoplastina</taxon>
        <taxon>Trypanosomatida</taxon>
        <taxon>Trypanosomatidae</taxon>
        <taxon>Trypanosoma</taxon>
    </lineage>
</organism>
<evidence type="ECO:0000256" key="10">
    <source>
        <dbReference type="ARBA" id="ARBA00023242"/>
    </source>
</evidence>
<evidence type="ECO:0000256" key="2">
    <source>
        <dbReference type="ARBA" id="ARBA00022723"/>
    </source>
</evidence>
<comment type="subunit">
    <text evidence="11">Forms a heterodimer with a member of the SLX4 family.</text>
</comment>
<feature type="domain" description="GIY-YIG" evidence="13">
    <location>
        <begin position="4"/>
        <end position="87"/>
    </location>
</feature>
<dbReference type="EC" id="3.1.-.-" evidence="11"/>
<evidence type="ECO:0000256" key="11">
    <source>
        <dbReference type="HAMAP-Rule" id="MF_03100"/>
    </source>
</evidence>
<evidence type="ECO:0000256" key="5">
    <source>
        <dbReference type="ARBA" id="ARBA00022771"/>
    </source>
</evidence>
<keyword evidence="6 11" id="KW-0378">Hydrolase</keyword>
<dbReference type="InterPro" id="IPR000305">
    <property type="entry name" value="GIY-YIG_endonuc"/>
</dbReference>
<keyword evidence="10 11" id="KW-0539">Nucleus</keyword>
<keyword evidence="2" id="KW-0479">Metal-binding</keyword>
<evidence type="ECO:0000256" key="6">
    <source>
        <dbReference type="ARBA" id="ARBA00022801"/>
    </source>
</evidence>
<gene>
    <name evidence="14" type="ORF">Tco025E_03333</name>
</gene>
<dbReference type="AlphaFoldDB" id="A0A422PUY3"/>
<feature type="region of interest" description="Disordered" evidence="12">
    <location>
        <begin position="418"/>
        <end position="457"/>
    </location>
</feature>
<evidence type="ECO:0000259" key="13">
    <source>
        <dbReference type="PROSITE" id="PS50164"/>
    </source>
</evidence>
<comment type="cofactor">
    <cofactor evidence="11">
        <name>a divalent metal cation</name>
        <dbReference type="ChEBI" id="CHEBI:60240"/>
    </cofactor>
</comment>
<comment type="caution">
    <text evidence="11">Lacks conserved residue(s) required for the propagation of feature annotation.</text>
</comment>
<evidence type="ECO:0000256" key="12">
    <source>
        <dbReference type="SAM" id="MobiDB-lite"/>
    </source>
</evidence>
<dbReference type="PROSITE" id="PS50164">
    <property type="entry name" value="GIY_YIG"/>
    <property type="match status" value="1"/>
</dbReference>
<dbReference type="GO" id="GO:0017108">
    <property type="term" value="F:5'-flap endonuclease activity"/>
    <property type="evidence" value="ECO:0007669"/>
    <property type="project" value="InterPro"/>
</dbReference>
<keyword evidence="8 11" id="KW-0233">DNA recombination</keyword>
<comment type="subcellular location">
    <subcellularLocation>
        <location evidence="11">Nucleus</location>
    </subcellularLocation>
</comment>
<keyword evidence="15" id="KW-1185">Reference proteome</keyword>
<dbReference type="Proteomes" id="UP000284403">
    <property type="component" value="Unassembled WGS sequence"/>
</dbReference>
<comment type="similarity">
    <text evidence="11">Belongs to the SLX1 family.</text>
</comment>
<dbReference type="GO" id="GO:0008270">
    <property type="term" value="F:zinc ion binding"/>
    <property type="evidence" value="ECO:0007669"/>
    <property type="project" value="UniProtKB-KW"/>
</dbReference>
<dbReference type="EMBL" id="MKKU01000154">
    <property type="protein sequence ID" value="RNF21530.1"/>
    <property type="molecule type" value="Genomic_DNA"/>
</dbReference>
<reference evidence="14 15" key="1">
    <citation type="journal article" date="2018" name="BMC Genomics">
        <title>Genomic comparison of Trypanosoma conorhini and Trypanosoma rangeli to Trypanosoma cruzi strains of high and low virulence.</title>
        <authorList>
            <person name="Bradwell K.R."/>
            <person name="Koparde V.N."/>
            <person name="Matveyev A.V."/>
            <person name="Serrano M.G."/>
            <person name="Alves J.M."/>
            <person name="Parikh H."/>
            <person name="Huang B."/>
            <person name="Lee V."/>
            <person name="Espinosa-Alvarez O."/>
            <person name="Ortiz P.A."/>
            <person name="Costa-Martins A.G."/>
            <person name="Teixeira M.M."/>
            <person name="Buck G.A."/>
        </authorList>
    </citation>
    <scope>NUCLEOTIDE SEQUENCE [LARGE SCALE GENOMIC DNA]</scope>
    <source>
        <strain evidence="14 15">025E</strain>
    </source>
</reference>
<comment type="function">
    <text evidence="11">Catalytic subunit of a heterodimeric structure-specific endonuclease that resolves DNA secondary structures generated during DNA repair and recombination. Has endonuclease activity towards branched DNA substrates, introducing single-strand cuts in duplex DNA close to junctions with ss-DNA.</text>
</comment>
<dbReference type="GO" id="GO:0033557">
    <property type="term" value="C:Slx1-Slx4 complex"/>
    <property type="evidence" value="ECO:0007669"/>
    <property type="project" value="UniProtKB-UniRule"/>
</dbReference>
<dbReference type="GeneID" id="40316944"/>
<name>A0A422PUY3_9TRYP</name>
<dbReference type="GO" id="GO:0006310">
    <property type="term" value="P:DNA recombination"/>
    <property type="evidence" value="ECO:0007669"/>
    <property type="project" value="UniProtKB-UniRule"/>
</dbReference>
<dbReference type="InterPro" id="IPR035901">
    <property type="entry name" value="GIY-YIG_endonuc_sf"/>
</dbReference>
<comment type="caution">
    <text evidence="14">The sequence shown here is derived from an EMBL/GenBank/DDBJ whole genome shotgun (WGS) entry which is preliminary data.</text>
</comment>
<evidence type="ECO:0000313" key="14">
    <source>
        <dbReference type="EMBL" id="RNF21530.1"/>
    </source>
</evidence>
<dbReference type="OrthoDB" id="24645at2759"/>
<evidence type="ECO:0000313" key="15">
    <source>
        <dbReference type="Proteomes" id="UP000284403"/>
    </source>
</evidence>
<dbReference type="PANTHER" id="PTHR20208:SF13">
    <property type="entry name" value="STRUCTURE-SPECIFIC ENDONUCLEASE SUBUNIT SLX1"/>
    <property type="match status" value="1"/>
</dbReference>
<keyword evidence="9 11" id="KW-0234">DNA repair</keyword>
<keyword evidence="7" id="KW-0862">Zinc</keyword>
<evidence type="ECO:0000256" key="7">
    <source>
        <dbReference type="ARBA" id="ARBA00022833"/>
    </source>
</evidence>
<proteinExistence type="inferred from homology"/>
<protein>
    <recommendedName>
        <fullName evidence="11">Structure-specific endonuclease subunit SLX1 homolog</fullName>
        <ecNumber evidence="11">3.1.-.-</ecNumber>
    </recommendedName>
</protein>
<dbReference type="PANTHER" id="PTHR20208">
    <property type="entry name" value="STRUCTURE-SPECIFIC ENDONUCLEASE SUBUNIT SLX1"/>
    <property type="match status" value="1"/>
</dbReference>
<feature type="region of interest" description="Disordered" evidence="12">
    <location>
        <begin position="287"/>
        <end position="307"/>
    </location>
</feature>
<accession>A0A422PUY3</accession>
<evidence type="ECO:0000256" key="9">
    <source>
        <dbReference type="ARBA" id="ARBA00023204"/>
    </source>
</evidence>
<evidence type="ECO:0000256" key="3">
    <source>
        <dbReference type="ARBA" id="ARBA00022759"/>
    </source>
</evidence>
<dbReference type="CDD" id="cd10455">
    <property type="entry name" value="GIY-YIG_SLX1"/>
    <property type="match status" value="1"/>
</dbReference>
<dbReference type="RefSeq" id="XP_029229571.1">
    <property type="nucleotide sequence ID" value="XM_029370252.1"/>
</dbReference>
<sequence length="523" mass="58080">MDTRFHCVYLLTSLDPQCVGEYYVGYTVNPIRRLRQHNGELVSGAWRTKRRGRPWELVCCVSGFGEDRIALKFEWCWQHPTKSTRLKTHMPQLRGVHRLPYAVGVLHLLLRAELFARLQLTLHVFEPARFGEVVAELQRRAPLLPQLSETSLLRIEETTKERFTAHHLAGTEGGGDAAVDGCVYFMTAQLGGNADSHPDADNPGRRLRSCRYLSEEEVLRQHARVKELLEANQCPCSLCSLPLRSPYFVRCARTPFCALRAHLTCLAMWFTHDALRRRDSAAADASTRHLCSGGNSDPQLDRDGGDGAVDATLSAGSLAFPAVNIADAHSTTSAASPVDPGCNVSLSQASLCVPSRSPKLLPCQPCPCPLCDETLQWGALVHDLKRRAVLERRWAERQRREKMEAALAERLQRMENSSLAERRCRRQETQAGKRRQRGEGAAGNQQSRVLDGVPRGNTNDAALPFSPPLCGEEQGPLRVDRRRGGATAPAAQVTAGWGHDSISDICDSVLQLTEFNLEDWLEA</sequence>
<keyword evidence="5" id="KW-0863">Zinc-finger</keyword>